<gene>
    <name evidence="2" type="primary">LOC106124988</name>
</gene>
<keyword evidence="1" id="KW-0472">Membrane</keyword>
<dbReference type="KEGG" id="pxu:106124988"/>
<dbReference type="RefSeq" id="XP_013177517.1">
    <property type="nucleotide sequence ID" value="XM_013322063.1"/>
</dbReference>
<dbReference type="GeneID" id="106124988"/>
<name>A0AAJ6ZQY3_PAPXU</name>
<evidence type="ECO:0000256" key="1">
    <source>
        <dbReference type="SAM" id="Phobius"/>
    </source>
</evidence>
<evidence type="ECO:0000313" key="2">
    <source>
        <dbReference type="RefSeq" id="XP_013177517.1"/>
    </source>
</evidence>
<keyword evidence="1" id="KW-0812">Transmembrane</keyword>
<dbReference type="AlphaFoldDB" id="A0AAJ6ZQY3"/>
<organism evidence="2">
    <name type="scientific">Papilio xuthus</name>
    <name type="common">Asian swallowtail butterfly</name>
    <dbReference type="NCBI Taxonomy" id="66420"/>
    <lineage>
        <taxon>Eukaryota</taxon>
        <taxon>Metazoa</taxon>
        <taxon>Ecdysozoa</taxon>
        <taxon>Arthropoda</taxon>
        <taxon>Hexapoda</taxon>
        <taxon>Insecta</taxon>
        <taxon>Pterygota</taxon>
        <taxon>Neoptera</taxon>
        <taxon>Endopterygota</taxon>
        <taxon>Lepidoptera</taxon>
        <taxon>Glossata</taxon>
        <taxon>Ditrysia</taxon>
        <taxon>Papilionoidea</taxon>
        <taxon>Papilionidae</taxon>
        <taxon>Papilioninae</taxon>
        <taxon>Papilio</taxon>
    </lineage>
</organism>
<sequence>MLLTSYILLCYQVGYLSKIQKFIMVFYSLVFIILLITPAFSRHLPRYEDMDEDEQMLYRAAYETPSYDHYEHEENDSSMAKFDLLRDVVWAVNAKNKELKAFTKALAANLLSTKLKLKELIASGVLIKKPVHLHEPPEKKRPNHDYQAAPQQYEPYAPQHAHNPYYGY</sequence>
<protein>
    <submittedName>
        <fullName evidence="2">Uncharacterized protein LOC106124988</fullName>
    </submittedName>
</protein>
<reference evidence="2" key="1">
    <citation type="submission" date="2025-08" db="UniProtKB">
        <authorList>
            <consortium name="RefSeq"/>
        </authorList>
    </citation>
    <scope>IDENTIFICATION</scope>
</reference>
<proteinExistence type="predicted"/>
<feature type="transmembrane region" description="Helical" evidence="1">
    <location>
        <begin position="22"/>
        <end position="40"/>
    </location>
</feature>
<keyword evidence="1" id="KW-1133">Transmembrane helix</keyword>
<dbReference type="Proteomes" id="UP000694872">
    <property type="component" value="Unplaced"/>
</dbReference>
<accession>A0AAJ6ZQY3</accession>